<evidence type="ECO:0000256" key="13">
    <source>
        <dbReference type="ARBA" id="ARBA00023136"/>
    </source>
</evidence>
<evidence type="ECO:0000256" key="16">
    <source>
        <dbReference type="SAM" id="Phobius"/>
    </source>
</evidence>
<dbReference type="EC" id="1.14.11.2" evidence="4"/>
<keyword evidence="19" id="KW-1185">Reference proteome</keyword>
<feature type="domain" description="Fe2OG dioxygenase" evidence="17">
    <location>
        <begin position="172"/>
        <end position="292"/>
    </location>
</feature>
<sequence>MKSKGSKGGRHWSLRGRLGLPAVILSCSFFFVAGFFSANLLSQNINIPKAGVTARQLQSVEEEGETVQLNLLTPGFTGDDFISVIPFQFLSWRPRALYFPKFATAEQCESIINLSKPHLRPSTVALRKGETRESTKGIRTSYGVFVSASEDKSEALDQIEEKIAKVTRLPRENGEPFNVLRYETGEKYDPHYDAFKASEFGPQKSTRVASFLLYLSDVEEGGETTFPYEDGFDYVRGHDSRPCNGFKIRPRQGDGLLFYSLFPNNTIDPTSLHGSCPVIRGEKWVATKWIRDQEYP</sequence>
<reference evidence="18" key="2">
    <citation type="journal article" date="2023" name="Plants (Basel)">
        <title>Annotation of the Turnera subulata (Passifloraceae) Draft Genome Reveals the S-Locus Evolved after the Divergence of Turneroideae from Passifloroideae in a Stepwise Manner.</title>
        <authorList>
            <person name="Henning P.M."/>
            <person name="Roalson E.H."/>
            <person name="Mir W."/>
            <person name="McCubbin A.G."/>
            <person name="Shore J.S."/>
        </authorList>
    </citation>
    <scope>NUCLEOTIDE SEQUENCE</scope>
    <source>
        <strain evidence="18">F60SS</strain>
    </source>
</reference>
<evidence type="ECO:0000256" key="10">
    <source>
        <dbReference type="ARBA" id="ARBA00022989"/>
    </source>
</evidence>
<evidence type="ECO:0000256" key="4">
    <source>
        <dbReference type="ARBA" id="ARBA00012269"/>
    </source>
</evidence>
<evidence type="ECO:0000256" key="14">
    <source>
        <dbReference type="ARBA" id="ARBA00023180"/>
    </source>
</evidence>
<dbReference type="PANTHER" id="PTHR10869:SF246">
    <property type="entry name" value="TRANSMEMBRANE PROLYL 4-HYDROXYLASE"/>
    <property type="match status" value="1"/>
</dbReference>
<keyword evidence="9" id="KW-0735">Signal-anchor</keyword>
<keyword evidence="5 16" id="KW-0812">Transmembrane</keyword>
<evidence type="ECO:0000256" key="9">
    <source>
        <dbReference type="ARBA" id="ARBA00022968"/>
    </source>
</evidence>
<keyword evidence="12" id="KW-0408">Iron</keyword>
<evidence type="ECO:0000259" key="17">
    <source>
        <dbReference type="PROSITE" id="PS51471"/>
    </source>
</evidence>
<gene>
    <name evidence="18" type="primary">P4H9_1</name>
    <name evidence="18" type="ORF">Tsubulata_001533</name>
</gene>
<organism evidence="18 19">
    <name type="scientific">Turnera subulata</name>
    <dbReference type="NCBI Taxonomy" id="218843"/>
    <lineage>
        <taxon>Eukaryota</taxon>
        <taxon>Viridiplantae</taxon>
        <taxon>Streptophyta</taxon>
        <taxon>Embryophyta</taxon>
        <taxon>Tracheophyta</taxon>
        <taxon>Spermatophyta</taxon>
        <taxon>Magnoliopsida</taxon>
        <taxon>eudicotyledons</taxon>
        <taxon>Gunneridae</taxon>
        <taxon>Pentapetalae</taxon>
        <taxon>rosids</taxon>
        <taxon>fabids</taxon>
        <taxon>Malpighiales</taxon>
        <taxon>Passifloraceae</taxon>
        <taxon>Turnera</taxon>
    </lineage>
</organism>
<dbReference type="InterPro" id="IPR006620">
    <property type="entry name" value="Pro_4_hyd_alph"/>
</dbReference>
<dbReference type="InterPro" id="IPR005123">
    <property type="entry name" value="Oxoglu/Fe-dep_dioxygenase_dom"/>
</dbReference>
<evidence type="ECO:0000313" key="19">
    <source>
        <dbReference type="Proteomes" id="UP001141552"/>
    </source>
</evidence>
<evidence type="ECO:0000256" key="11">
    <source>
        <dbReference type="ARBA" id="ARBA00023002"/>
    </source>
</evidence>
<reference evidence="18" key="1">
    <citation type="submission" date="2022-02" db="EMBL/GenBank/DDBJ databases">
        <authorList>
            <person name="Henning P.M."/>
            <person name="McCubbin A.G."/>
            <person name="Shore J.S."/>
        </authorList>
    </citation>
    <scope>NUCLEOTIDE SEQUENCE</scope>
    <source>
        <strain evidence="18">F60SS</strain>
        <tissue evidence="18">Leaves</tissue>
    </source>
</reference>
<accession>A0A9Q0F844</accession>
<comment type="catalytic activity">
    <reaction evidence="15">
        <text>L-prolyl-[collagen] + 2-oxoglutarate + O2 = trans-4-hydroxy-L-prolyl-[collagen] + succinate + CO2</text>
        <dbReference type="Rhea" id="RHEA:18945"/>
        <dbReference type="Rhea" id="RHEA-COMP:11676"/>
        <dbReference type="Rhea" id="RHEA-COMP:11680"/>
        <dbReference type="ChEBI" id="CHEBI:15379"/>
        <dbReference type="ChEBI" id="CHEBI:16526"/>
        <dbReference type="ChEBI" id="CHEBI:16810"/>
        <dbReference type="ChEBI" id="CHEBI:30031"/>
        <dbReference type="ChEBI" id="CHEBI:50342"/>
        <dbReference type="ChEBI" id="CHEBI:61965"/>
        <dbReference type="EC" id="1.14.11.2"/>
    </reaction>
</comment>
<comment type="cofactor">
    <cofactor evidence="1">
        <name>L-ascorbate</name>
        <dbReference type="ChEBI" id="CHEBI:38290"/>
    </cofactor>
</comment>
<dbReference type="PANTHER" id="PTHR10869">
    <property type="entry name" value="PROLYL 4-HYDROXYLASE ALPHA SUBUNIT"/>
    <property type="match status" value="1"/>
</dbReference>
<dbReference type="EMBL" id="JAKUCV010006610">
    <property type="protein sequence ID" value="KAJ4826653.1"/>
    <property type="molecule type" value="Genomic_DNA"/>
</dbReference>
<dbReference type="OrthoDB" id="420380at2759"/>
<dbReference type="Gene3D" id="2.60.120.620">
    <property type="entry name" value="q2cbj1_9rhob like domain"/>
    <property type="match status" value="1"/>
</dbReference>
<comment type="caution">
    <text evidence="18">The sequence shown here is derived from an EMBL/GenBank/DDBJ whole genome shotgun (WGS) entry which is preliminary data.</text>
</comment>
<evidence type="ECO:0000256" key="3">
    <source>
        <dbReference type="ARBA" id="ARBA00006511"/>
    </source>
</evidence>
<dbReference type="Pfam" id="PF13640">
    <property type="entry name" value="2OG-FeII_Oxy_3"/>
    <property type="match status" value="1"/>
</dbReference>
<evidence type="ECO:0000256" key="8">
    <source>
        <dbReference type="ARBA" id="ARBA00022964"/>
    </source>
</evidence>
<evidence type="ECO:0000256" key="15">
    <source>
        <dbReference type="ARBA" id="ARBA00049169"/>
    </source>
</evidence>
<evidence type="ECO:0000256" key="5">
    <source>
        <dbReference type="ARBA" id="ARBA00022692"/>
    </source>
</evidence>
<dbReference type="PROSITE" id="PS51471">
    <property type="entry name" value="FE2OG_OXY"/>
    <property type="match status" value="1"/>
</dbReference>
<dbReference type="SMART" id="SM00702">
    <property type="entry name" value="P4Hc"/>
    <property type="match status" value="1"/>
</dbReference>
<dbReference type="GO" id="GO:0005506">
    <property type="term" value="F:iron ion binding"/>
    <property type="evidence" value="ECO:0007669"/>
    <property type="project" value="InterPro"/>
</dbReference>
<dbReference type="GO" id="GO:0031418">
    <property type="term" value="F:L-ascorbic acid binding"/>
    <property type="evidence" value="ECO:0007669"/>
    <property type="project" value="InterPro"/>
</dbReference>
<dbReference type="InterPro" id="IPR044862">
    <property type="entry name" value="Pro_4_hyd_alph_FE2OG_OXY"/>
</dbReference>
<evidence type="ECO:0000256" key="6">
    <source>
        <dbReference type="ARBA" id="ARBA00022723"/>
    </source>
</evidence>
<keyword evidence="6" id="KW-0479">Metal-binding</keyword>
<evidence type="ECO:0000313" key="18">
    <source>
        <dbReference type="EMBL" id="KAJ4826653.1"/>
    </source>
</evidence>
<evidence type="ECO:0000256" key="2">
    <source>
        <dbReference type="ARBA" id="ARBA00004648"/>
    </source>
</evidence>
<protein>
    <recommendedName>
        <fullName evidence="4">procollagen-proline 4-dioxygenase</fullName>
        <ecNumber evidence="4">1.14.11.2</ecNumber>
    </recommendedName>
</protein>
<keyword evidence="11" id="KW-0560">Oxidoreductase</keyword>
<dbReference type="AlphaFoldDB" id="A0A9Q0F844"/>
<proteinExistence type="inferred from homology"/>
<dbReference type="Proteomes" id="UP001141552">
    <property type="component" value="Unassembled WGS sequence"/>
</dbReference>
<feature type="transmembrane region" description="Helical" evidence="16">
    <location>
        <begin position="20"/>
        <end position="41"/>
    </location>
</feature>
<keyword evidence="14" id="KW-0325">Glycoprotein</keyword>
<evidence type="ECO:0000256" key="12">
    <source>
        <dbReference type="ARBA" id="ARBA00023004"/>
    </source>
</evidence>
<comment type="subcellular location">
    <subcellularLocation>
        <location evidence="2">Endoplasmic reticulum membrane</location>
        <topology evidence="2">Single-pass type II membrane protein</topology>
    </subcellularLocation>
</comment>
<keyword evidence="10 16" id="KW-1133">Transmembrane helix</keyword>
<keyword evidence="7" id="KW-0256">Endoplasmic reticulum</keyword>
<dbReference type="GO" id="GO:0005789">
    <property type="term" value="C:endoplasmic reticulum membrane"/>
    <property type="evidence" value="ECO:0007669"/>
    <property type="project" value="UniProtKB-SubCell"/>
</dbReference>
<dbReference type="FunFam" id="2.60.120.620:FF:000002">
    <property type="entry name" value="Prolyl 4-hydroxylase 4"/>
    <property type="match status" value="1"/>
</dbReference>
<evidence type="ECO:0000256" key="7">
    <source>
        <dbReference type="ARBA" id="ARBA00022824"/>
    </source>
</evidence>
<keyword evidence="8" id="KW-0223">Dioxygenase</keyword>
<comment type="similarity">
    <text evidence="3">Belongs to the P4HA family.</text>
</comment>
<dbReference type="InterPro" id="IPR045054">
    <property type="entry name" value="P4HA-like"/>
</dbReference>
<keyword evidence="13 16" id="KW-0472">Membrane</keyword>
<dbReference type="GO" id="GO:0004656">
    <property type="term" value="F:procollagen-proline 4-dioxygenase activity"/>
    <property type="evidence" value="ECO:0007669"/>
    <property type="project" value="UniProtKB-EC"/>
</dbReference>
<evidence type="ECO:0000256" key="1">
    <source>
        <dbReference type="ARBA" id="ARBA00001961"/>
    </source>
</evidence>
<name>A0A9Q0F844_9ROSI</name>